<feature type="compositionally biased region" description="Basic and acidic residues" evidence="9">
    <location>
        <begin position="816"/>
        <end position="827"/>
    </location>
</feature>
<evidence type="ECO:0000313" key="13">
    <source>
        <dbReference type="EMBL" id="KAK4095388.1"/>
    </source>
</evidence>
<keyword evidence="14" id="KW-1185">Reference proteome</keyword>
<organism evidence="13 14">
    <name type="scientific">Purpureocillium lilacinum</name>
    <name type="common">Paecilomyces lilacinus</name>
    <dbReference type="NCBI Taxonomy" id="33203"/>
    <lineage>
        <taxon>Eukaryota</taxon>
        <taxon>Fungi</taxon>
        <taxon>Dikarya</taxon>
        <taxon>Ascomycota</taxon>
        <taxon>Pezizomycotina</taxon>
        <taxon>Sordariomycetes</taxon>
        <taxon>Hypocreomycetidae</taxon>
        <taxon>Hypocreales</taxon>
        <taxon>Ophiocordycipitaceae</taxon>
        <taxon>Purpureocillium</taxon>
    </lineage>
</organism>
<evidence type="ECO:0000256" key="1">
    <source>
        <dbReference type="ARBA" id="ARBA00004651"/>
    </source>
</evidence>
<evidence type="ECO:0000259" key="12">
    <source>
        <dbReference type="PROSITE" id="PS50929"/>
    </source>
</evidence>
<comment type="caution">
    <text evidence="13">The sequence shown here is derived from an EMBL/GenBank/DDBJ whole genome shotgun (WGS) entry which is preliminary data.</text>
</comment>
<gene>
    <name evidence="13" type="ORF">Purlil1_184</name>
</gene>
<dbReference type="PANTHER" id="PTHR24223:SF399">
    <property type="entry name" value="ABC TRANSPORTER ATNG"/>
    <property type="match status" value="1"/>
</dbReference>
<sequence length="1389" mass="150381">MDDTFVYKAQQLTFGGNGAWQAYQSRSSLSVSPIVQAILGIAPSLLFIIAAVFRMLALKPRPNVARPGWLLAAKLVTCAALLCLQTSLVALLFLTAASSPAAVATAAARLTGGCTLLALSYLEHRRTINPSIIIGAFLWTTVILDLARATTLLPLRQSGLGDGLPAPVFAAVQARDGGWPAESTSGPFSRCVFWWLRDVFIKGYKGTLRAENLGAIDDQFSSRKILDGLTRSFATVALADDSPSFKTAFSFAQPFLIKRLISFLSHSASQSSSQEGWALILTTGLVYLGIAISSALYAHVVNRLLTTLRGWLVAAMLDKSLKRKDSDDDAAVTLMTADIEGIFPGVKDVYELVANTVELVLAMYLLQREIGAACFLVAVSAIVCSFLSTYVSDGIGPARLDWAEATQKRVSTTSLFLTQIKSLKMMGLTAYVSRKLRGLRIQEASESKKFRTYIVWILGGANISHHLTPAVVILAAVFWTRSGGEGFTVAQAFTSLSILSLISTPIAELTAAYPTIVASLACLERVEAYILSEEQHDKRVVSKQLAAIHSNDDESLGQPGRAVDAPVVALRHVNLILPGKSEPILQDITIDIKKSAVTMILGPVGCGKSLLLHSILGHIPITSGCVFVSRGGSSMAYCDQTSWLRNLSIRDNIIAGDEYNPTWYDTVVRACALEQDIARLPDGHHAKVGSGGVNLSGGQKQRLVGITHGQQPKLEVDKTMKALARALYSRTDVLVLDDVFSALDASTLSKIIATHSVHHLHYADHILVLGKSGKVEQYGSYSDLRARDGYIKSLDLRVSSQAQSREEGAPLGPCEEGGKWEPKKEGDDPQPEVMADWTLYKFYLSSVEAWYVIVFVLLGVAFIWVGKLPQVWLRLWTEHGTTTDTALYAGIYVALGIVAIILSAAVFWWYGLFVIPRSGVYIHQLLLDSYLRAPLWFLTQTDTGSVLNRFSQDMSLVDQQMPMAFFETVLSTADTIAAAAIIASGAPYLGGVMGTKSPLYTFLAEVKSGIVTIRSFGWQDAYVEEGLRLLDASQKPYYLMLCIQEWLSLVLGIFVAVISIVLVSLSISYPGISGGGAIGLAMIGLMSFNGSLYGIVMAWTKMETSLGAAARVRTFVRETPDENLPGESLLPAKGWPTTGDVEVAGIHASYKDGGEQILRDISLNARGGQKIGICGTTGSGKSSLLLTLLRLLETSSGHLRIDGVDLSTVPRQILRTRLTVLPQDSIILPESVRMNLDLARLVQGDSDSDVADDSSYHDQALQNALERTGLWDLVRQAGGLDADVTSLGLSPGQRQLFALARTLLRKTKVILLDEATSSMDEQTSKLMQQVMADAFEGSTALTVAHRLQTIADSDYVMVIEDGRVVEAGDPRALMARADSRLRKLSDEDP</sequence>
<reference evidence="13 14" key="1">
    <citation type="journal article" date="2024" name="Microbiol. Resour. Announc.">
        <title>Genome annotations for the ascomycete fungi Trichoderma harzianum, Trichoderma aggressivum, and Purpureocillium lilacinum.</title>
        <authorList>
            <person name="Beijen E.P.W."/>
            <person name="Ohm R.A."/>
        </authorList>
    </citation>
    <scope>NUCLEOTIDE SEQUENCE [LARGE SCALE GENOMIC DNA]</scope>
    <source>
        <strain evidence="13 14">CBS 150709</strain>
    </source>
</reference>
<comment type="subcellular location">
    <subcellularLocation>
        <location evidence="1">Cell membrane</location>
        <topology evidence="1">Multi-pass membrane protein</topology>
    </subcellularLocation>
</comment>
<evidence type="ECO:0000256" key="8">
    <source>
        <dbReference type="ARBA" id="ARBA00023136"/>
    </source>
</evidence>
<dbReference type="Pfam" id="PF00664">
    <property type="entry name" value="ABC_membrane"/>
    <property type="match status" value="2"/>
</dbReference>
<keyword evidence="5" id="KW-0547">Nucleotide-binding</keyword>
<feature type="transmembrane region" description="Helical" evidence="10">
    <location>
        <begin position="886"/>
        <end position="910"/>
    </location>
</feature>
<keyword evidence="8 10" id="KW-0472">Membrane</keyword>
<evidence type="ECO:0000256" key="9">
    <source>
        <dbReference type="SAM" id="MobiDB-lite"/>
    </source>
</evidence>
<evidence type="ECO:0000256" key="3">
    <source>
        <dbReference type="ARBA" id="ARBA00022475"/>
    </source>
</evidence>
<feature type="transmembrane region" description="Helical" evidence="10">
    <location>
        <begin position="34"/>
        <end position="57"/>
    </location>
</feature>
<accession>A0ABR0CIE2</accession>
<evidence type="ECO:0000256" key="6">
    <source>
        <dbReference type="ARBA" id="ARBA00022840"/>
    </source>
</evidence>
<dbReference type="Gene3D" id="3.40.50.300">
    <property type="entry name" value="P-loop containing nucleotide triphosphate hydrolases"/>
    <property type="match status" value="2"/>
</dbReference>
<evidence type="ECO:0000256" key="7">
    <source>
        <dbReference type="ARBA" id="ARBA00022989"/>
    </source>
</evidence>
<dbReference type="InterPro" id="IPR003439">
    <property type="entry name" value="ABC_transporter-like_ATP-bd"/>
</dbReference>
<feature type="transmembrane region" description="Helical" evidence="10">
    <location>
        <begin position="277"/>
        <end position="300"/>
    </location>
</feature>
<dbReference type="InterPro" id="IPR050173">
    <property type="entry name" value="ABC_transporter_C-like"/>
</dbReference>
<feature type="domain" description="ABC transporter" evidence="11">
    <location>
        <begin position="1141"/>
        <end position="1386"/>
    </location>
</feature>
<keyword evidence="3" id="KW-1003">Cell membrane</keyword>
<dbReference type="SMART" id="SM00382">
    <property type="entry name" value="AAA"/>
    <property type="match status" value="2"/>
</dbReference>
<evidence type="ECO:0000256" key="5">
    <source>
        <dbReference type="ARBA" id="ARBA00022741"/>
    </source>
</evidence>
<protein>
    <recommendedName>
        <fullName evidence="15">ABC multidrug transporter</fullName>
    </recommendedName>
</protein>
<feature type="region of interest" description="Disordered" evidence="9">
    <location>
        <begin position="801"/>
        <end position="830"/>
    </location>
</feature>
<dbReference type="Pfam" id="PF00005">
    <property type="entry name" value="ABC_tran"/>
    <property type="match status" value="2"/>
</dbReference>
<feature type="transmembrane region" description="Helical" evidence="10">
    <location>
        <begin position="849"/>
        <end position="866"/>
    </location>
</feature>
<dbReference type="PROSITE" id="PS50893">
    <property type="entry name" value="ABC_TRANSPORTER_2"/>
    <property type="match status" value="2"/>
</dbReference>
<evidence type="ECO:0000313" key="14">
    <source>
        <dbReference type="Proteomes" id="UP001287286"/>
    </source>
</evidence>
<dbReference type="InterPro" id="IPR027417">
    <property type="entry name" value="P-loop_NTPase"/>
</dbReference>
<evidence type="ECO:0000256" key="10">
    <source>
        <dbReference type="SAM" id="Phobius"/>
    </source>
</evidence>
<feature type="transmembrane region" description="Helical" evidence="10">
    <location>
        <begin position="370"/>
        <end position="391"/>
    </location>
</feature>
<feature type="transmembrane region" description="Helical" evidence="10">
    <location>
        <begin position="101"/>
        <end position="122"/>
    </location>
</feature>
<feature type="domain" description="ABC transporter" evidence="11">
    <location>
        <begin position="570"/>
        <end position="797"/>
    </location>
</feature>
<dbReference type="SUPFAM" id="SSF90123">
    <property type="entry name" value="ABC transporter transmembrane region"/>
    <property type="match status" value="2"/>
</dbReference>
<dbReference type="InterPro" id="IPR003593">
    <property type="entry name" value="AAA+_ATPase"/>
</dbReference>
<dbReference type="Proteomes" id="UP001287286">
    <property type="component" value="Unassembled WGS sequence"/>
</dbReference>
<dbReference type="Gene3D" id="1.20.1560.10">
    <property type="entry name" value="ABC transporter type 1, transmembrane domain"/>
    <property type="match status" value="3"/>
</dbReference>
<dbReference type="InterPro" id="IPR044726">
    <property type="entry name" value="ABCC_6TM_D2"/>
</dbReference>
<dbReference type="EMBL" id="JAWRVI010000001">
    <property type="protein sequence ID" value="KAK4095388.1"/>
    <property type="molecule type" value="Genomic_DNA"/>
</dbReference>
<evidence type="ECO:0000259" key="11">
    <source>
        <dbReference type="PROSITE" id="PS50893"/>
    </source>
</evidence>
<keyword evidence="4 10" id="KW-0812">Transmembrane</keyword>
<dbReference type="SUPFAM" id="SSF52540">
    <property type="entry name" value="P-loop containing nucleoside triphosphate hydrolases"/>
    <property type="match status" value="2"/>
</dbReference>
<keyword evidence="7 10" id="KW-1133">Transmembrane helix</keyword>
<dbReference type="InterPro" id="IPR017871">
    <property type="entry name" value="ABC_transporter-like_CS"/>
</dbReference>
<name>A0ABR0CIE2_PURLI</name>
<feature type="transmembrane region" description="Helical" evidence="10">
    <location>
        <begin position="134"/>
        <end position="155"/>
    </location>
</feature>
<evidence type="ECO:0008006" key="15">
    <source>
        <dbReference type="Google" id="ProtNLM"/>
    </source>
</evidence>
<dbReference type="PROSITE" id="PS50929">
    <property type="entry name" value="ABC_TM1F"/>
    <property type="match status" value="2"/>
</dbReference>
<dbReference type="CDD" id="cd18580">
    <property type="entry name" value="ABC_6TM_ABCC_D2"/>
    <property type="match status" value="1"/>
</dbReference>
<feature type="transmembrane region" description="Helical" evidence="10">
    <location>
        <begin position="1046"/>
        <end position="1069"/>
    </location>
</feature>
<keyword evidence="2" id="KW-0813">Transport</keyword>
<feature type="transmembrane region" description="Helical" evidence="10">
    <location>
        <begin position="69"/>
        <end position="95"/>
    </location>
</feature>
<evidence type="ECO:0000256" key="4">
    <source>
        <dbReference type="ARBA" id="ARBA00022692"/>
    </source>
</evidence>
<dbReference type="PROSITE" id="PS00211">
    <property type="entry name" value="ABC_TRANSPORTER_1"/>
    <property type="match status" value="1"/>
</dbReference>
<feature type="domain" description="ABC transmembrane type-1" evidence="12">
    <location>
        <begin position="849"/>
        <end position="1104"/>
    </location>
</feature>
<proteinExistence type="predicted"/>
<dbReference type="InterPro" id="IPR036640">
    <property type="entry name" value="ABC1_TM_sf"/>
</dbReference>
<dbReference type="InterPro" id="IPR011527">
    <property type="entry name" value="ABC1_TM_dom"/>
</dbReference>
<dbReference type="PANTHER" id="PTHR24223">
    <property type="entry name" value="ATP-BINDING CASSETTE SUB-FAMILY C"/>
    <property type="match status" value="1"/>
</dbReference>
<keyword evidence="6" id="KW-0067">ATP-binding</keyword>
<evidence type="ECO:0000256" key="2">
    <source>
        <dbReference type="ARBA" id="ARBA00022448"/>
    </source>
</evidence>
<feature type="domain" description="ABC transmembrane type-1" evidence="12">
    <location>
        <begin position="247"/>
        <end position="518"/>
    </location>
</feature>
<feature type="transmembrane region" description="Helical" evidence="10">
    <location>
        <begin position="1075"/>
        <end position="1096"/>
    </location>
</feature>